<dbReference type="Proteomes" id="UP000177092">
    <property type="component" value="Unassembled WGS sequence"/>
</dbReference>
<comment type="caution">
    <text evidence="2">The sequence shown here is derived from an EMBL/GenBank/DDBJ whole genome shotgun (WGS) entry which is preliminary data.</text>
</comment>
<keyword evidence="1" id="KW-0472">Membrane</keyword>
<feature type="transmembrane region" description="Helical" evidence="1">
    <location>
        <begin position="73"/>
        <end position="91"/>
    </location>
</feature>
<keyword evidence="1" id="KW-1133">Transmembrane helix</keyword>
<evidence type="ECO:0000256" key="1">
    <source>
        <dbReference type="SAM" id="Phobius"/>
    </source>
</evidence>
<sequence>MPKKTKRQKLLAEKHRQKLLGFQPVKHQNHLPQIDSKTNGLLKYTFNQQSVPSVKSVSDNSEYSYVKKDLKRISLFTFLAISLQGVIYFVLKGS</sequence>
<dbReference type="AlphaFoldDB" id="A0A1F6ACD7"/>
<proteinExistence type="predicted"/>
<evidence type="ECO:0000313" key="3">
    <source>
        <dbReference type="Proteomes" id="UP000177092"/>
    </source>
</evidence>
<name>A0A1F6ACD7_9BACT</name>
<organism evidence="2 3">
    <name type="scientific">Candidatus Gottesmanbacteria bacterium RIFCSPHIGHO2_02_FULL_40_13</name>
    <dbReference type="NCBI Taxonomy" id="1798384"/>
    <lineage>
        <taxon>Bacteria</taxon>
        <taxon>Candidatus Gottesmaniibacteriota</taxon>
    </lineage>
</organism>
<keyword evidence="1" id="KW-0812">Transmembrane</keyword>
<dbReference type="EMBL" id="MFJN01000009">
    <property type="protein sequence ID" value="OGG22092.1"/>
    <property type="molecule type" value="Genomic_DNA"/>
</dbReference>
<accession>A0A1F6ACD7</accession>
<reference evidence="2 3" key="1">
    <citation type="journal article" date="2016" name="Nat. Commun.">
        <title>Thousands of microbial genomes shed light on interconnected biogeochemical processes in an aquifer system.</title>
        <authorList>
            <person name="Anantharaman K."/>
            <person name="Brown C.T."/>
            <person name="Hug L.A."/>
            <person name="Sharon I."/>
            <person name="Castelle C.J."/>
            <person name="Probst A.J."/>
            <person name="Thomas B.C."/>
            <person name="Singh A."/>
            <person name="Wilkins M.J."/>
            <person name="Karaoz U."/>
            <person name="Brodie E.L."/>
            <person name="Williams K.H."/>
            <person name="Hubbard S.S."/>
            <person name="Banfield J.F."/>
        </authorList>
    </citation>
    <scope>NUCLEOTIDE SEQUENCE [LARGE SCALE GENOMIC DNA]</scope>
</reference>
<protein>
    <submittedName>
        <fullName evidence="2">Uncharacterized protein</fullName>
    </submittedName>
</protein>
<gene>
    <name evidence="2" type="ORF">A3D03_01885</name>
</gene>
<evidence type="ECO:0000313" key="2">
    <source>
        <dbReference type="EMBL" id="OGG22092.1"/>
    </source>
</evidence>
<dbReference type="STRING" id="1798384.A3D03_01885"/>